<feature type="transmembrane region" description="Helical" evidence="9">
    <location>
        <begin position="165"/>
        <end position="184"/>
    </location>
</feature>
<feature type="transmembrane region" description="Helical" evidence="9">
    <location>
        <begin position="448"/>
        <end position="473"/>
    </location>
</feature>
<dbReference type="FunFam" id="3.30.420.40:FF:000191">
    <property type="entry name" value="Retrograde regulation protein 2"/>
    <property type="match status" value="1"/>
</dbReference>
<evidence type="ECO:0000256" key="1">
    <source>
        <dbReference type="ARBA" id="ARBA00004141"/>
    </source>
</evidence>
<keyword evidence="4 9" id="KW-0812">Transmembrane</keyword>
<dbReference type="PANTHER" id="PTHR43791:SF36">
    <property type="entry name" value="TRANSPORTER, PUTATIVE (AFU_ORTHOLOGUE AFUA_6G08340)-RELATED"/>
    <property type="match status" value="1"/>
</dbReference>
<feature type="transmembrane region" description="Helical" evidence="9">
    <location>
        <begin position="107"/>
        <end position="127"/>
    </location>
</feature>
<evidence type="ECO:0000256" key="7">
    <source>
        <dbReference type="SAM" id="Coils"/>
    </source>
</evidence>
<dbReference type="EMBL" id="KZ852037">
    <property type="protein sequence ID" value="RDH36629.1"/>
    <property type="molecule type" value="Genomic_DNA"/>
</dbReference>
<name>A0A3F3QC41_9EURO</name>
<keyword evidence="7" id="KW-0175">Coiled coil</keyword>
<feature type="transmembrane region" description="Helical" evidence="9">
    <location>
        <begin position="421"/>
        <end position="442"/>
    </location>
</feature>
<accession>A0A3F3QC41</accession>
<feature type="transmembrane region" description="Helical" evidence="9">
    <location>
        <begin position="196"/>
        <end position="215"/>
    </location>
</feature>
<proteinExistence type="inferred from homology"/>
<keyword evidence="5 9" id="KW-1133">Transmembrane helix</keyword>
<reference evidence="11 12" key="1">
    <citation type="submission" date="2018-07" db="EMBL/GenBank/DDBJ databases">
        <title>The genomes of Aspergillus section Nigri reveals drivers in fungal speciation.</title>
        <authorList>
            <consortium name="DOE Joint Genome Institute"/>
            <person name="Vesth T.C."/>
            <person name="Nybo J."/>
            <person name="Theobald S."/>
            <person name="Brandl J."/>
            <person name="Frisvad J.C."/>
            <person name="Nielsen K.F."/>
            <person name="Lyhne E.K."/>
            <person name="Kogle M.E."/>
            <person name="Kuo A."/>
            <person name="Riley R."/>
            <person name="Clum A."/>
            <person name="Nolan M."/>
            <person name="Lipzen A."/>
            <person name="Salamov A."/>
            <person name="Henrissat B."/>
            <person name="Wiebenga A."/>
            <person name="De vries R.P."/>
            <person name="Grigoriev I.V."/>
            <person name="Mortensen U.H."/>
            <person name="Andersen M.R."/>
            <person name="Baker S.E."/>
        </authorList>
    </citation>
    <scope>NUCLEOTIDE SEQUENCE [LARGE SCALE GENOMIC DNA]</scope>
    <source>
        <strain evidence="11 12">CBS 139.54b</strain>
    </source>
</reference>
<evidence type="ECO:0000259" key="10">
    <source>
        <dbReference type="PROSITE" id="PS50850"/>
    </source>
</evidence>
<comment type="subcellular location">
    <subcellularLocation>
        <location evidence="1">Membrane</location>
        <topology evidence="1">Multi-pass membrane protein</topology>
    </subcellularLocation>
</comment>
<dbReference type="PROSITE" id="PS50850">
    <property type="entry name" value="MFS"/>
    <property type="match status" value="1"/>
</dbReference>
<feature type="coiled-coil region" evidence="7">
    <location>
        <begin position="677"/>
        <end position="704"/>
    </location>
</feature>
<dbReference type="STRING" id="1341132.A0A3F3QC41"/>
<dbReference type="FunFam" id="1.20.1250.20:FF:000013">
    <property type="entry name" value="MFS general substrate transporter"/>
    <property type="match status" value="1"/>
</dbReference>
<dbReference type="InterPro" id="IPR020846">
    <property type="entry name" value="MFS_dom"/>
</dbReference>
<organism evidence="11 12">
    <name type="scientific">Aspergillus welwitschiae</name>
    <dbReference type="NCBI Taxonomy" id="1341132"/>
    <lineage>
        <taxon>Eukaryota</taxon>
        <taxon>Fungi</taxon>
        <taxon>Dikarya</taxon>
        <taxon>Ascomycota</taxon>
        <taxon>Pezizomycotina</taxon>
        <taxon>Eurotiomycetes</taxon>
        <taxon>Eurotiomycetidae</taxon>
        <taxon>Eurotiales</taxon>
        <taxon>Aspergillaceae</taxon>
        <taxon>Aspergillus</taxon>
        <taxon>Aspergillus subgen. Circumdati</taxon>
    </lineage>
</organism>
<dbReference type="SUPFAM" id="SSF53067">
    <property type="entry name" value="Actin-like ATPase domain"/>
    <property type="match status" value="2"/>
</dbReference>
<feature type="transmembrane region" description="Helical" evidence="9">
    <location>
        <begin position="336"/>
        <end position="353"/>
    </location>
</feature>
<feature type="compositionally biased region" description="Basic and acidic residues" evidence="8">
    <location>
        <begin position="1"/>
        <end position="10"/>
    </location>
</feature>
<evidence type="ECO:0000256" key="8">
    <source>
        <dbReference type="SAM" id="MobiDB-lite"/>
    </source>
</evidence>
<gene>
    <name evidence="11" type="ORF">BDQ94DRAFT_157533</name>
</gene>
<feature type="region of interest" description="Disordered" evidence="8">
    <location>
        <begin position="1"/>
        <end position="31"/>
    </location>
</feature>
<dbReference type="InterPro" id="IPR043129">
    <property type="entry name" value="ATPase_NBD"/>
</dbReference>
<feature type="transmembrane region" description="Helical" evidence="9">
    <location>
        <begin position="360"/>
        <end position="379"/>
    </location>
</feature>
<dbReference type="FunFam" id="3.30.420.150:FF:000007">
    <property type="entry name" value="Retrograde regulation protein 2"/>
    <property type="match status" value="1"/>
</dbReference>
<evidence type="ECO:0000313" key="11">
    <source>
        <dbReference type="EMBL" id="RDH36629.1"/>
    </source>
</evidence>
<dbReference type="Pfam" id="PF23566">
    <property type="entry name" value="RTG2_C"/>
    <property type="match status" value="1"/>
</dbReference>
<dbReference type="Gene3D" id="3.30.420.40">
    <property type="match status" value="1"/>
</dbReference>
<evidence type="ECO:0000256" key="4">
    <source>
        <dbReference type="ARBA" id="ARBA00022692"/>
    </source>
</evidence>
<dbReference type="Gene3D" id="1.20.1250.20">
    <property type="entry name" value="MFS general substrate transporter like domains"/>
    <property type="match status" value="2"/>
</dbReference>
<dbReference type="InterPro" id="IPR003695">
    <property type="entry name" value="Ppx_GppA_N"/>
</dbReference>
<evidence type="ECO:0000313" key="12">
    <source>
        <dbReference type="Proteomes" id="UP000253729"/>
    </source>
</evidence>
<evidence type="ECO:0000256" key="3">
    <source>
        <dbReference type="ARBA" id="ARBA00022448"/>
    </source>
</evidence>
<dbReference type="AlphaFoldDB" id="A0A3F3QC41"/>
<comment type="similarity">
    <text evidence="2">Belongs to the major facilitator superfamily.</text>
</comment>
<dbReference type="Proteomes" id="UP000253729">
    <property type="component" value="Unassembled WGS sequence"/>
</dbReference>
<feature type="transmembrane region" description="Helical" evidence="9">
    <location>
        <begin position="227"/>
        <end position="247"/>
    </location>
</feature>
<dbReference type="InterPro" id="IPR057512">
    <property type="entry name" value="RTG2_C"/>
</dbReference>
<keyword evidence="3" id="KW-0813">Transport</keyword>
<dbReference type="Gene3D" id="3.30.420.150">
    <property type="entry name" value="Exopolyphosphatase. Domain 2"/>
    <property type="match status" value="1"/>
</dbReference>
<sequence>MGFFGKREAPGDATGHVDAIVEAPGPDPEKQQVAHDEDFHTALPQIPQATPTIDPAVEARLLRKLDLRVPTLLGFLYLLSLLDRSNIGNAKIAGMEEDLQLTGNRYTWLLTIFYISYTLFEFLALMWKIMPPHRWAAITVMTWGIVATCQAATQNWGGMMALRFLLGMSEAAFGPGSPYLLSFFYRRQELGLRCGLFLSAAPLANTFAGALAYGITSGHAKIVNWRLLFLVEGSPSLVAAFLAWFYLPDHPASARFLTEEEKEVARARSLRRSGESERVTGINWKELWQTLLDAKAWLTALMYFSCNVSFSSLPVFLPTILEDMGFTAINAQGLTAPPYFASFLVTIATTWLADRLQQRGLVIALSSLIGAIGYVLLATCTSVGVRYFGVFLAAVGVFPSIANILPWVLNNQGSDTRRGMGIVILNVIGQCGPFLGTNVFPASDAPRYIRGQSICAAFMFFTVILALALRTLLVWENRRLDKKYGTAAERAAQATSKGDLTLGEENYGADYRYVLNGIRFSITDLSPHAARLMPILFQDRAGISLYDAQFSGPTRGPISPRTTGEVIHRLAQFQLTCDDFQVPKENIYVLATEATRTASNSEEFRARIKEYTGWEVTLLSKEDEGRIGALGIASSSASVAGIAMDLGGGSTQITWVMESEGTVTTSPKGSFSFPYGAAALTKRLEEAQKQGKDAVKELKSEMTRNIQDAYRQLDVPNALVEMARSRGRFDLYLCGGGFRGWGYVLMKQSKVNPYPIPIINGFRVKREDFHDTVSVLEVISDSDEKIFGVSERRASQIPAVAVLVDVIMDALPEITHIQFCQGGVREGYLFDRLSSEVRAQDPLLAATVPYAPPSANAIRDLLQSALPTSPSPIASIYPPPSFTPNLIAAITNLLYAHSQVPRESRSAAALHSTTTGLLSSTNCLSHVERALIALVLCERWTGDLAPMDQAYHKQLSRCLTAQEVWWARYLGRVAVLVGDVYPAGRVEGQWRIRIETQWEEIEKKERRDLLRVNLWKNVRFFEVLEENMLRERTEKVEKIGKRKKWVSEYGVKVKVSIL</sequence>
<dbReference type="Pfam" id="PF07690">
    <property type="entry name" value="MFS_1"/>
    <property type="match status" value="1"/>
</dbReference>
<dbReference type="Pfam" id="PF02541">
    <property type="entry name" value="Ppx-GppA"/>
    <property type="match status" value="1"/>
</dbReference>
<dbReference type="InterPro" id="IPR036259">
    <property type="entry name" value="MFS_trans_sf"/>
</dbReference>
<dbReference type="GO" id="GO:0016020">
    <property type="term" value="C:membrane"/>
    <property type="evidence" value="ECO:0007669"/>
    <property type="project" value="UniProtKB-SubCell"/>
</dbReference>
<dbReference type="SUPFAM" id="SSF103473">
    <property type="entry name" value="MFS general substrate transporter"/>
    <property type="match status" value="1"/>
</dbReference>
<dbReference type="RefSeq" id="XP_026629651.1">
    <property type="nucleotide sequence ID" value="XM_026768755.1"/>
</dbReference>
<feature type="transmembrane region" description="Helical" evidence="9">
    <location>
        <begin position="385"/>
        <end position="409"/>
    </location>
</feature>
<evidence type="ECO:0000256" key="2">
    <source>
        <dbReference type="ARBA" id="ARBA00008335"/>
    </source>
</evidence>
<dbReference type="GeneID" id="38137111"/>
<dbReference type="Gene3D" id="1.10.3210.10">
    <property type="entry name" value="Hypothetical protein af1432"/>
    <property type="match status" value="1"/>
</dbReference>
<protein>
    <submittedName>
        <fullName evidence="11">MFS general substrate transporter</fullName>
    </submittedName>
</protein>
<evidence type="ECO:0000256" key="9">
    <source>
        <dbReference type="SAM" id="Phobius"/>
    </source>
</evidence>
<feature type="domain" description="Major facilitator superfamily (MFS) profile" evidence="10">
    <location>
        <begin position="69"/>
        <end position="480"/>
    </location>
</feature>
<dbReference type="GO" id="GO:0022857">
    <property type="term" value="F:transmembrane transporter activity"/>
    <property type="evidence" value="ECO:0007669"/>
    <property type="project" value="InterPro"/>
</dbReference>
<evidence type="ECO:0000256" key="5">
    <source>
        <dbReference type="ARBA" id="ARBA00022989"/>
    </source>
</evidence>
<keyword evidence="12" id="KW-1185">Reference proteome</keyword>
<feature type="transmembrane region" description="Helical" evidence="9">
    <location>
        <begin position="134"/>
        <end position="153"/>
    </location>
</feature>
<keyword evidence="6 9" id="KW-0472">Membrane</keyword>
<evidence type="ECO:0000256" key="6">
    <source>
        <dbReference type="ARBA" id="ARBA00023136"/>
    </source>
</evidence>
<dbReference type="InterPro" id="IPR011701">
    <property type="entry name" value="MFS"/>
</dbReference>
<feature type="transmembrane region" description="Helical" evidence="9">
    <location>
        <begin position="296"/>
        <end position="316"/>
    </location>
</feature>
<dbReference type="FunFam" id="1.20.1250.20:FF:000018">
    <property type="entry name" value="MFS transporter permease"/>
    <property type="match status" value="1"/>
</dbReference>
<dbReference type="PANTHER" id="PTHR43791">
    <property type="entry name" value="PERMEASE-RELATED"/>
    <property type="match status" value="1"/>
</dbReference>